<name>A0A0H4PFQ2_9BACT</name>
<organism evidence="2 3">
    <name type="scientific">Cyclobacterium amurskyense</name>
    <dbReference type="NCBI Taxonomy" id="320787"/>
    <lineage>
        <taxon>Bacteria</taxon>
        <taxon>Pseudomonadati</taxon>
        <taxon>Bacteroidota</taxon>
        <taxon>Cytophagia</taxon>
        <taxon>Cytophagales</taxon>
        <taxon>Cyclobacteriaceae</taxon>
        <taxon>Cyclobacterium</taxon>
    </lineage>
</organism>
<evidence type="ECO:0000313" key="3">
    <source>
        <dbReference type="Proteomes" id="UP000036520"/>
    </source>
</evidence>
<proteinExistence type="predicted"/>
<dbReference type="PATRIC" id="fig|320787.5.peg.2457"/>
<dbReference type="EMBL" id="CP012040">
    <property type="protein sequence ID" value="AKP51658.1"/>
    <property type="molecule type" value="Genomic_DNA"/>
</dbReference>
<keyword evidence="1" id="KW-0732">Signal</keyword>
<protein>
    <submittedName>
        <fullName evidence="2">Uncharacterized protein</fullName>
    </submittedName>
</protein>
<dbReference type="AlphaFoldDB" id="A0A0H4PFQ2"/>
<feature type="chain" id="PRO_5005208077" evidence="1">
    <location>
        <begin position="24"/>
        <end position="1158"/>
    </location>
</feature>
<gene>
    <name evidence="2" type="ORF">CA2015_2238</name>
</gene>
<dbReference type="RefSeq" id="WP_048641971.1">
    <property type="nucleotide sequence ID" value="NZ_CP012040.1"/>
</dbReference>
<accession>A0A0H4PFQ2</accession>
<sequence length="1158" mass="133106">MQLVKYFFAFSSVLLALTNPIVAQEEVCLWKTVDDQKSIYFLDSMSLLESSIQVQDARGIAFSYEYDLNTGKLTLIEDKQSPKDSLLICFEKLPFSLNKVFQNRTLAEDYDSLAFFNDGPPEKKAIYDFREEVFTSSKLNQSGNLTRGISFGNTQNVFVNSALNLQMDGELAENLNIRASITDQNVPFQPEGNTQQIQDFDNILIELYNDKINLAGGDVVLQQRKSEFLRYYKNVQGLQFTSDYVINGKWEASSRVGAAIAKGKFASVNLEVNEGVLGPYRIRGPGNERFVIVLANSEKVFLDGKQLKRGFNNDYTIDYNQGEITFTPTVMITQYSRVRVDFEYAERNFSRSVVTANHIQKNKNVTFYLNYYREKDDRNRPLFTELSDIDKTLLSNVGDAIFSASIPRIDSIPFDSNRILYRKVTEFTEDGESLNYYEYSTDPTQAFYAISFTETSQGLGNYRRKQQLANGVVYEFIAPVNGVPQGNFTINSPLPSPNKKQMITAGTEVRLGKHETTFAELAISDQDLNLFSDLDDEDNKGFAFKAGLRSEGRSFKIFKDYLFNGQTTVEYNAASFSFVDRLRFIEFDRDWGLTNRLEEDKAAEKLYNINIELVKDEQNQIAYNLDLRNRTDVLSGIQQRIKLNQKLWNRLLLTNDFFQLNSNVYPLQSRWLRYQGEIKYPTRIVVPGYRFIMDKNKVLNPQKNEVVATAMNFEEHQFSLNTNDTLTYSFFATASLREDKAVVEDQLEPDTKAFMTTYGVKGNFGAHTVNGSFTYRKLIFLNKDLPEETTVMGKLDYRSALFENNLNNEFTYALGNGRELRREFVFLPVPTGEGTHTWRDDNEDGIQQLNEFYLAINPEEKNFIKVFVPTDEYVQAYTTLFNYRLSAKFPSKWKTNSGLKKLLSRFSNNTNLNVEKKITSRDFFQRISPFQAGIADTSLLSLRQSFRSSFFFNRASPKFGMDLSFFNSHQKQLLTGGFEDLSQDDWRYNARFNIETRWNLLLYANWGNRNSTSDFLDNRNFSIKQVTIGPEISLQPTPLFRTTLQYRLTKKENLANVEFDEKAQLHEGALSFRLAKAIKTTINAQLKYTYIDYNGTVNSPTGYEMLQALTPGNNTSWSLSWLQKIGEGLQLNLIYEGRNSEGLDQLVHTGRMQVSALF</sequence>
<dbReference type="Proteomes" id="UP000036520">
    <property type="component" value="Chromosome"/>
</dbReference>
<feature type="signal peptide" evidence="1">
    <location>
        <begin position="1"/>
        <end position="23"/>
    </location>
</feature>
<keyword evidence="3" id="KW-1185">Reference proteome</keyword>
<reference evidence="2 3" key="1">
    <citation type="submission" date="2015-07" db="EMBL/GenBank/DDBJ databases">
        <authorList>
            <person name="Kim K.M."/>
        </authorList>
    </citation>
    <scope>NUCLEOTIDE SEQUENCE [LARGE SCALE GENOMIC DNA]</scope>
    <source>
        <strain evidence="2 3">KCTC 12363</strain>
    </source>
</reference>
<evidence type="ECO:0000256" key="1">
    <source>
        <dbReference type="SAM" id="SignalP"/>
    </source>
</evidence>
<dbReference type="STRING" id="320787.CA2015_2238"/>
<dbReference type="KEGG" id="camu:CA2015_2238"/>
<dbReference type="OrthoDB" id="9815802at2"/>
<evidence type="ECO:0000313" key="2">
    <source>
        <dbReference type="EMBL" id="AKP51658.1"/>
    </source>
</evidence>